<dbReference type="PANTHER" id="PTHR11067:SF9">
    <property type="entry name" value="INOSINE TRIPHOSPHATE PYROPHOSPHATASE"/>
    <property type="match status" value="1"/>
</dbReference>
<gene>
    <name evidence="9" type="ORF">GCM10008935_09450</name>
</gene>
<comment type="catalytic activity">
    <reaction evidence="7">
        <text>XTP + H2O = XMP + diphosphate + H(+)</text>
        <dbReference type="Rhea" id="RHEA:28610"/>
        <dbReference type="ChEBI" id="CHEBI:15377"/>
        <dbReference type="ChEBI" id="CHEBI:15378"/>
        <dbReference type="ChEBI" id="CHEBI:33019"/>
        <dbReference type="ChEBI" id="CHEBI:57464"/>
        <dbReference type="ChEBI" id="CHEBI:61314"/>
        <dbReference type="EC" id="3.6.1.66"/>
    </reaction>
</comment>
<evidence type="ECO:0000256" key="5">
    <source>
        <dbReference type="ARBA" id="ARBA00022842"/>
    </source>
</evidence>
<comment type="caution">
    <text evidence="9">The sequence shown here is derived from an EMBL/GenBank/DDBJ whole genome shotgun (WGS) entry which is preliminary data.</text>
</comment>
<dbReference type="InterPro" id="IPR002637">
    <property type="entry name" value="RdgB/HAM1"/>
</dbReference>
<comment type="catalytic activity">
    <reaction evidence="7">
        <text>ITP + H2O = IMP + diphosphate + H(+)</text>
        <dbReference type="Rhea" id="RHEA:29399"/>
        <dbReference type="ChEBI" id="CHEBI:15377"/>
        <dbReference type="ChEBI" id="CHEBI:15378"/>
        <dbReference type="ChEBI" id="CHEBI:33019"/>
        <dbReference type="ChEBI" id="CHEBI:58053"/>
        <dbReference type="ChEBI" id="CHEBI:61402"/>
        <dbReference type="EC" id="3.6.1.66"/>
    </reaction>
</comment>
<evidence type="ECO:0000256" key="2">
    <source>
        <dbReference type="ARBA" id="ARBA00022723"/>
    </source>
</evidence>
<dbReference type="HAMAP" id="MF_01405">
    <property type="entry name" value="Non_canon_purine_NTPase"/>
    <property type="match status" value="1"/>
</dbReference>
<proteinExistence type="inferred from homology"/>
<feature type="active site" description="Proton acceptor" evidence="7">
    <location>
        <position position="71"/>
    </location>
</feature>
<accession>A0ABP3JML5</accession>
<keyword evidence="10" id="KW-1185">Reference proteome</keyword>
<comment type="subunit">
    <text evidence="7">Homodimer.</text>
</comment>
<evidence type="ECO:0000256" key="6">
    <source>
        <dbReference type="ARBA" id="ARBA00023080"/>
    </source>
</evidence>
<evidence type="ECO:0000313" key="10">
    <source>
        <dbReference type="Proteomes" id="UP001500740"/>
    </source>
</evidence>
<dbReference type="Gene3D" id="3.90.950.10">
    <property type="match status" value="1"/>
</dbReference>
<dbReference type="InterPro" id="IPR029001">
    <property type="entry name" value="ITPase-like_fam"/>
</dbReference>
<evidence type="ECO:0000256" key="4">
    <source>
        <dbReference type="ARBA" id="ARBA00022801"/>
    </source>
</evidence>
<dbReference type="EMBL" id="BAAACZ010000009">
    <property type="protein sequence ID" value="GAA0456659.1"/>
    <property type="molecule type" value="Genomic_DNA"/>
</dbReference>
<reference evidence="10" key="1">
    <citation type="journal article" date="2019" name="Int. J. Syst. Evol. Microbiol.">
        <title>The Global Catalogue of Microorganisms (GCM) 10K type strain sequencing project: providing services to taxonomists for standard genome sequencing and annotation.</title>
        <authorList>
            <consortium name="The Broad Institute Genomics Platform"/>
            <consortium name="The Broad Institute Genome Sequencing Center for Infectious Disease"/>
            <person name="Wu L."/>
            <person name="Ma J."/>
        </authorList>
    </citation>
    <scope>NUCLEOTIDE SEQUENCE [LARGE SCALE GENOMIC DNA]</scope>
    <source>
        <strain evidence="10">JCM 14193</strain>
    </source>
</reference>
<dbReference type="NCBIfam" id="NF011397">
    <property type="entry name" value="PRK14822.1"/>
    <property type="match status" value="1"/>
</dbReference>
<feature type="binding site" evidence="7">
    <location>
        <position position="72"/>
    </location>
    <ligand>
        <name>substrate</name>
    </ligand>
</feature>
<feature type="binding site" evidence="7">
    <location>
        <position position="177"/>
    </location>
    <ligand>
        <name>substrate</name>
    </ligand>
</feature>
<dbReference type="RefSeq" id="WP_343782134.1">
    <property type="nucleotide sequence ID" value="NZ_BAAACZ010000009.1"/>
</dbReference>
<evidence type="ECO:0000313" key="9">
    <source>
        <dbReference type="EMBL" id="GAA0456659.1"/>
    </source>
</evidence>
<comment type="function">
    <text evidence="7">Pyrophosphatase that catalyzes the hydrolysis of nucleoside triphosphates to their monophosphate derivatives, with a high preference for the non-canonical purine nucleotides XTP (xanthosine triphosphate), dITP (deoxyinosine triphosphate) and ITP. Seems to function as a house-cleaning enzyme that removes non-canonical purine nucleotides from the nucleotide pool, thus preventing their incorporation into DNA/RNA and avoiding chromosomal lesions.</text>
</comment>
<sequence length="202" mass="22310">MKTIYVATTNKGKIKEFEQILSALSIKVESLQDHVSNMEDVEETGDTFEENAILKAETYAKRHQVPVLADDSGLEVNALDGEPGVYSARYAGEDKNDQANIDKVLNKLKGVEIDQRQGAFVCVMAYAEPGDKAVLTEGKCHGVITETRQGHDGFGYDPIFQPNGYEQTLAELGAQVKNEISHRRHALNEMVQILSEKVKVEG</sequence>
<comment type="catalytic activity">
    <reaction evidence="7">
        <text>dITP + H2O = dIMP + diphosphate + H(+)</text>
        <dbReference type="Rhea" id="RHEA:28342"/>
        <dbReference type="ChEBI" id="CHEBI:15377"/>
        <dbReference type="ChEBI" id="CHEBI:15378"/>
        <dbReference type="ChEBI" id="CHEBI:33019"/>
        <dbReference type="ChEBI" id="CHEBI:61194"/>
        <dbReference type="ChEBI" id="CHEBI:61382"/>
        <dbReference type="EC" id="3.6.1.66"/>
    </reaction>
</comment>
<feature type="binding site" evidence="7">
    <location>
        <position position="42"/>
    </location>
    <ligand>
        <name>Mg(2+)</name>
        <dbReference type="ChEBI" id="CHEBI:18420"/>
    </ligand>
</feature>
<feature type="binding site" evidence="7">
    <location>
        <begin position="182"/>
        <end position="183"/>
    </location>
    <ligand>
        <name>substrate</name>
    </ligand>
</feature>
<keyword evidence="2 7" id="KW-0479">Metal-binding</keyword>
<evidence type="ECO:0000256" key="7">
    <source>
        <dbReference type="HAMAP-Rule" id="MF_01405"/>
    </source>
</evidence>
<keyword evidence="3 7" id="KW-0547">Nucleotide-binding</keyword>
<feature type="binding site" evidence="7">
    <location>
        <begin position="154"/>
        <end position="157"/>
    </location>
    <ligand>
        <name>substrate</name>
    </ligand>
</feature>
<dbReference type="Proteomes" id="UP001500740">
    <property type="component" value="Unassembled WGS sequence"/>
</dbReference>
<comment type="cofactor">
    <cofactor evidence="7">
        <name>Mg(2+)</name>
        <dbReference type="ChEBI" id="CHEBI:18420"/>
    </cofactor>
    <text evidence="7">Binds 1 Mg(2+) ion per subunit.</text>
</comment>
<dbReference type="EC" id="3.6.1.66" evidence="7"/>
<name>A0ABP3JML5_9BACI</name>
<feature type="binding site" evidence="7">
    <location>
        <position position="71"/>
    </location>
    <ligand>
        <name>Mg(2+)</name>
        <dbReference type="ChEBI" id="CHEBI:18420"/>
    </ligand>
</feature>
<dbReference type="SUPFAM" id="SSF52972">
    <property type="entry name" value="ITPase-like"/>
    <property type="match status" value="1"/>
</dbReference>
<feature type="binding site" evidence="7">
    <location>
        <begin position="8"/>
        <end position="13"/>
    </location>
    <ligand>
        <name>substrate</name>
    </ligand>
</feature>
<dbReference type="CDD" id="cd00515">
    <property type="entry name" value="HAM1"/>
    <property type="match status" value="1"/>
</dbReference>
<keyword evidence="6 7" id="KW-0546">Nucleotide metabolism</keyword>
<evidence type="ECO:0000256" key="8">
    <source>
        <dbReference type="RuleBase" id="RU003781"/>
    </source>
</evidence>
<dbReference type="InterPro" id="IPR020922">
    <property type="entry name" value="dITP/XTP_pyrophosphatase"/>
</dbReference>
<keyword evidence="4 7" id="KW-0378">Hydrolase</keyword>
<dbReference type="NCBIfam" id="TIGR00042">
    <property type="entry name" value="RdgB/HAM1 family non-canonical purine NTP pyrophosphatase"/>
    <property type="match status" value="1"/>
</dbReference>
<dbReference type="Pfam" id="PF01725">
    <property type="entry name" value="Ham1p_like"/>
    <property type="match status" value="1"/>
</dbReference>
<evidence type="ECO:0000256" key="3">
    <source>
        <dbReference type="ARBA" id="ARBA00022741"/>
    </source>
</evidence>
<organism evidence="9 10">
    <name type="scientific">Alkalibacillus silvisoli</name>
    <dbReference type="NCBI Taxonomy" id="392823"/>
    <lineage>
        <taxon>Bacteria</taxon>
        <taxon>Bacillati</taxon>
        <taxon>Bacillota</taxon>
        <taxon>Bacilli</taxon>
        <taxon>Bacillales</taxon>
        <taxon>Bacillaceae</taxon>
        <taxon>Alkalibacillus</taxon>
    </lineage>
</organism>
<protein>
    <recommendedName>
        <fullName evidence="7">dITP/XTP pyrophosphatase</fullName>
        <ecNumber evidence="7">3.6.1.66</ecNumber>
    </recommendedName>
    <alternativeName>
        <fullName evidence="7">Non-canonical purine NTP pyrophosphatase</fullName>
    </alternativeName>
    <alternativeName>
        <fullName evidence="7">Non-standard purine NTP pyrophosphatase</fullName>
    </alternativeName>
    <alternativeName>
        <fullName evidence="7">Nucleoside-triphosphate diphosphatase</fullName>
    </alternativeName>
    <alternativeName>
        <fullName evidence="7">Nucleoside-triphosphate pyrophosphatase</fullName>
        <shortName evidence="7">NTPase</shortName>
    </alternativeName>
</protein>
<evidence type="ECO:0000256" key="1">
    <source>
        <dbReference type="ARBA" id="ARBA00008023"/>
    </source>
</evidence>
<comment type="similarity">
    <text evidence="1 7 8">Belongs to the HAM1 NTPase family.</text>
</comment>
<dbReference type="PANTHER" id="PTHR11067">
    <property type="entry name" value="INOSINE TRIPHOSPHATE PYROPHOSPHATASE/HAM1 PROTEIN"/>
    <property type="match status" value="1"/>
</dbReference>
<keyword evidence="5 7" id="KW-0460">Magnesium</keyword>